<dbReference type="InterPro" id="IPR027268">
    <property type="entry name" value="Peptidase_M4/M1_CTD_sf"/>
</dbReference>
<keyword evidence="6 13" id="KW-0732">Signal</keyword>
<feature type="binding site" evidence="12">
    <location>
        <position position="401"/>
    </location>
    <ligand>
        <name>Zn(2+)</name>
        <dbReference type="ChEBI" id="CHEBI:29105"/>
        <note>catalytic</note>
    </ligand>
</feature>
<evidence type="ECO:0000313" key="15">
    <source>
        <dbReference type="EMBL" id="KAI0291811.1"/>
    </source>
</evidence>
<evidence type="ECO:0000256" key="11">
    <source>
        <dbReference type="PIRSR" id="PIRSR601842-1"/>
    </source>
</evidence>
<organism evidence="15 16">
    <name type="scientific">Multifurca ochricompacta</name>
    <dbReference type="NCBI Taxonomy" id="376703"/>
    <lineage>
        <taxon>Eukaryota</taxon>
        <taxon>Fungi</taxon>
        <taxon>Dikarya</taxon>
        <taxon>Basidiomycota</taxon>
        <taxon>Agaricomycotina</taxon>
        <taxon>Agaricomycetes</taxon>
        <taxon>Russulales</taxon>
        <taxon>Russulaceae</taxon>
        <taxon>Multifurca</taxon>
    </lineage>
</organism>
<evidence type="ECO:0000256" key="1">
    <source>
        <dbReference type="ARBA" id="ARBA00004613"/>
    </source>
</evidence>
<evidence type="ECO:0000256" key="5">
    <source>
        <dbReference type="ARBA" id="ARBA00022723"/>
    </source>
</evidence>
<keyword evidence="8 12" id="KW-0862">Zinc</keyword>
<evidence type="ECO:0000256" key="10">
    <source>
        <dbReference type="ARBA" id="ARBA00023145"/>
    </source>
</evidence>
<sequence length="576" mass="61355">MAPFTKLLSSVLIALLYTSATTAMPSPSYLKHSTHRTRSIGSRGELKLETFHPESTFEGYGVDGLDHPLARRGGFDIKTASVSFLASKLGISQDGVKFRTSAEAQTAQHAFLQQQINGVPVANAVANVAFNSNGKVVSFSSSFVKTSNNADKNPTVSLADAISTAEQALGGTYNGHPATLEFLVQPDDSAALTHVIQIQNEKEGKWFEAFVDAHSNKLLSVTDFVTKASYLVLPINEEVLTQGFQTLTDPQDLTASPDGWHSDGTTSTTTTAGNNVIAFKGSTTGVTSQSSSGLNFIYTQNAGVAPTTATNVAAAVTNAFYIVNSVHDLSYNYGFTEATFNFQKNNFGKGGLGNDRVTVSVQDSAGVDNADFSTPQMDNLGLCPERDGALENDIVIHENTHGITNRMTGGGPDVASKPPRLGAWARGGQILWRRATTVDFVLGQYVTDNPAGIRSNPYSTSALQTLTEVHAIGEVWANMLHNVYASLVAAFGWSATARTNPNTTEGNVVFMHLFLDSLLLQPCNPTFLTARDAWIQADANRFGGANNCLLWNAFASRGLGVNAANFVDDSTVPAGC</sequence>
<evidence type="ECO:0000313" key="16">
    <source>
        <dbReference type="Proteomes" id="UP001203297"/>
    </source>
</evidence>
<proteinExistence type="inferred from homology"/>
<dbReference type="PRINTS" id="PR00999">
    <property type="entry name" value="FUNGALYSIN"/>
</dbReference>
<dbReference type="Pfam" id="PF02128">
    <property type="entry name" value="Peptidase_M36"/>
    <property type="match status" value="1"/>
</dbReference>
<keyword evidence="3 13" id="KW-0964">Secreted</keyword>
<dbReference type="PANTHER" id="PTHR33478:SF1">
    <property type="entry name" value="EXTRACELLULAR METALLOPROTEINASE MEP"/>
    <property type="match status" value="1"/>
</dbReference>
<dbReference type="GO" id="GO:0008270">
    <property type="term" value="F:zinc ion binding"/>
    <property type="evidence" value="ECO:0007669"/>
    <property type="project" value="InterPro"/>
</dbReference>
<keyword evidence="4 13" id="KW-0645">Protease</keyword>
<dbReference type="Gene3D" id="3.10.170.10">
    <property type="match status" value="1"/>
</dbReference>
<keyword evidence="10 13" id="KW-0865">Zymogen</keyword>
<name>A0AAD4LW61_9AGAM</name>
<feature type="chain" id="PRO_5041781373" description="Extracellular metalloproteinase" evidence="13">
    <location>
        <begin position="24"/>
        <end position="576"/>
    </location>
</feature>
<dbReference type="InterPro" id="IPR011096">
    <property type="entry name" value="FTP_domain"/>
</dbReference>
<dbReference type="PANTHER" id="PTHR33478">
    <property type="entry name" value="EXTRACELLULAR METALLOPROTEINASE MEP"/>
    <property type="match status" value="1"/>
</dbReference>
<dbReference type="EC" id="3.4.24.-" evidence="13"/>
<evidence type="ECO:0000256" key="3">
    <source>
        <dbReference type="ARBA" id="ARBA00022525"/>
    </source>
</evidence>
<accession>A0AAD4LW61</accession>
<comment type="subcellular location">
    <subcellularLocation>
        <location evidence="1 13">Secreted</location>
    </subcellularLocation>
</comment>
<evidence type="ECO:0000256" key="8">
    <source>
        <dbReference type="ARBA" id="ARBA00022833"/>
    </source>
</evidence>
<gene>
    <name evidence="15" type="ORF">B0F90DRAFT_1671371</name>
</gene>
<feature type="signal peptide" evidence="13">
    <location>
        <begin position="1"/>
        <end position="23"/>
    </location>
</feature>
<evidence type="ECO:0000256" key="2">
    <source>
        <dbReference type="ARBA" id="ARBA00006006"/>
    </source>
</evidence>
<dbReference type="GO" id="GO:0006508">
    <property type="term" value="P:proteolysis"/>
    <property type="evidence" value="ECO:0007669"/>
    <property type="project" value="UniProtKB-KW"/>
</dbReference>
<dbReference type="Pfam" id="PF07504">
    <property type="entry name" value="FTP"/>
    <property type="match status" value="1"/>
</dbReference>
<dbReference type="SUPFAM" id="SSF55486">
    <property type="entry name" value="Metalloproteases ('zincins'), catalytic domain"/>
    <property type="match status" value="1"/>
</dbReference>
<evidence type="ECO:0000256" key="9">
    <source>
        <dbReference type="ARBA" id="ARBA00023049"/>
    </source>
</evidence>
<evidence type="ECO:0000256" key="7">
    <source>
        <dbReference type="ARBA" id="ARBA00022801"/>
    </source>
</evidence>
<keyword evidence="5 12" id="KW-0479">Metal-binding</keyword>
<protein>
    <recommendedName>
        <fullName evidence="13">Extracellular metalloproteinase</fullName>
        <ecNumber evidence="13">3.4.24.-</ecNumber>
    </recommendedName>
    <alternativeName>
        <fullName evidence="13">Fungalysin</fullName>
    </alternativeName>
</protein>
<evidence type="ECO:0000256" key="4">
    <source>
        <dbReference type="ARBA" id="ARBA00022670"/>
    </source>
</evidence>
<evidence type="ECO:0000256" key="13">
    <source>
        <dbReference type="RuleBase" id="RU364017"/>
    </source>
</evidence>
<dbReference type="Gene3D" id="1.10.390.10">
    <property type="entry name" value="Neutral Protease Domain 2"/>
    <property type="match status" value="1"/>
</dbReference>
<dbReference type="GO" id="GO:0005615">
    <property type="term" value="C:extracellular space"/>
    <property type="evidence" value="ECO:0007669"/>
    <property type="project" value="InterPro"/>
</dbReference>
<evidence type="ECO:0000259" key="14">
    <source>
        <dbReference type="Pfam" id="PF07504"/>
    </source>
</evidence>
<dbReference type="Proteomes" id="UP001203297">
    <property type="component" value="Unassembled WGS sequence"/>
</dbReference>
<feature type="domain" description="FTP" evidence="14">
    <location>
        <begin position="106"/>
        <end position="143"/>
    </location>
</feature>
<dbReference type="AlphaFoldDB" id="A0AAD4LW61"/>
<feature type="binding site" evidence="12">
    <location>
        <position position="397"/>
    </location>
    <ligand>
        <name>Zn(2+)</name>
        <dbReference type="ChEBI" id="CHEBI:29105"/>
        <note>catalytic</note>
    </ligand>
</feature>
<evidence type="ECO:0000256" key="6">
    <source>
        <dbReference type="ARBA" id="ARBA00022729"/>
    </source>
</evidence>
<comment type="similarity">
    <text evidence="2 13">Belongs to the peptidase M36 family.</text>
</comment>
<keyword evidence="16" id="KW-1185">Reference proteome</keyword>
<feature type="active site" evidence="11">
    <location>
        <position position="398"/>
    </location>
</feature>
<dbReference type="InterPro" id="IPR001842">
    <property type="entry name" value="Peptidase_M36"/>
</dbReference>
<reference evidence="15" key="1">
    <citation type="journal article" date="2022" name="New Phytol.">
        <title>Evolutionary transition to the ectomycorrhizal habit in the genomes of a hyperdiverse lineage of mushroom-forming fungi.</title>
        <authorList>
            <person name="Looney B."/>
            <person name="Miyauchi S."/>
            <person name="Morin E."/>
            <person name="Drula E."/>
            <person name="Courty P.E."/>
            <person name="Kohler A."/>
            <person name="Kuo A."/>
            <person name="LaButti K."/>
            <person name="Pangilinan J."/>
            <person name="Lipzen A."/>
            <person name="Riley R."/>
            <person name="Andreopoulos W."/>
            <person name="He G."/>
            <person name="Johnson J."/>
            <person name="Nolan M."/>
            <person name="Tritt A."/>
            <person name="Barry K.W."/>
            <person name="Grigoriev I.V."/>
            <person name="Nagy L.G."/>
            <person name="Hibbett D."/>
            <person name="Henrissat B."/>
            <person name="Matheny P.B."/>
            <person name="Labbe J."/>
            <person name="Martin F.M."/>
        </authorList>
    </citation>
    <scope>NUCLEOTIDE SEQUENCE</scope>
    <source>
        <strain evidence="15">BPL690</strain>
    </source>
</reference>
<keyword evidence="7 13" id="KW-0378">Hydrolase</keyword>
<dbReference type="InterPro" id="IPR050371">
    <property type="entry name" value="Fungal_virulence_M36"/>
</dbReference>
<comment type="cofactor">
    <cofactor evidence="12">
        <name>Zn(2+)</name>
        <dbReference type="ChEBI" id="CHEBI:29105"/>
    </cofactor>
    <text evidence="12">Binds 1 zinc ion per subunit.</text>
</comment>
<dbReference type="GO" id="GO:0004222">
    <property type="term" value="F:metalloendopeptidase activity"/>
    <property type="evidence" value="ECO:0007669"/>
    <property type="project" value="InterPro"/>
</dbReference>
<dbReference type="EMBL" id="WTXG01000142">
    <property type="protein sequence ID" value="KAI0291811.1"/>
    <property type="molecule type" value="Genomic_DNA"/>
</dbReference>
<dbReference type="CDD" id="cd09596">
    <property type="entry name" value="M36"/>
    <property type="match status" value="1"/>
</dbReference>
<evidence type="ECO:0000256" key="12">
    <source>
        <dbReference type="PIRSR" id="PIRSR601842-2"/>
    </source>
</evidence>
<keyword evidence="9 13" id="KW-0482">Metalloprotease</keyword>
<comment type="caution">
    <text evidence="15">The sequence shown here is derived from an EMBL/GenBank/DDBJ whole genome shotgun (WGS) entry which is preliminary data.</text>
</comment>